<dbReference type="InterPro" id="IPR036291">
    <property type="entry name" value="NAD(P)-bd_dom_sf"/>
</dbReference>
<dbReference type="PANTHER" id="PTHR44196">
    <property type="entry name" value="DEHYDROGENASE/REDUCTASE SDR FAMILY MEMBER 7B"/>
    <property type="match status" value="1"/>
</dbReference>
<evidence type="ECO:0000256" key="2">
    <source>
        <dbReference type="ARBA" id="ARBA00023002"/>
    </source>
</evidence>
<dbReference type="InterPro" id="IPR020904">
    <property type="entry name" value="Sc_DH/Rdtase_CS"/>
</dbReference>
<protein>
    <submittedName>
        <fullName evidence="4">Putative oxidoreductase</fullName>
        <ecNumber evidence="4">1.-.-.-</ecNumber>
    </submittedName>
</protein>
<dbReference type="GO" id="GO:0016020">
    <property type="term" value="C:membrane"/>
    <property type="evidence" value="ECO:0007669"/>
    <property type="project" value="TreeGrafter"/>
</dbReference>
<dbReference type="Proteomes" id="UP000053235">
    <property type="component" value="Unassembled WGS sequence"/>
</dbReference>
<sequence length="242" mass="25914">MSTEKTIVITGGGIGLGAQLTRLYGHAGHRVIICGRTESALRAAEDHGKVHSFCLDLTDPGDRRRFVEGIYDLDRPIDLLINNAGIQQAVDFSIGSGSPELIEAELAINLQAPIELTADLLPLLKQASSARIAFVTSALGRVPKQSTPVYCATKAGLSAFARSLRYQLEKTGIGVTDIVPDLLRTRMAAGREQSALSALDAAQTIVRGLSAGQDEIRLGRVPVLYTLHRFLPSVAYKLLKAA</sequence>
<dbReference type="Gene3D" id="3.40.50.720">
    <property type="entry name" value="NAD(P)-binding Rossmann-like Domain"/>
    <property type="match status" value="1"/>
</dbReference>
<dbReference type="EMBL" id="CXWD01000009">
    <property type="protein sequence ID" value="CTQ70758.1"/>
    <property type="molecule type" value="Genomic_DNA"/>
</dbReference>
<evidence type="ECO:0000313" key="4">
    <source>
        <dbReference type="EMBL" id="CTQ70758.1"/>
    </source>
</evidence>
<comment type="similarity">
    <text evidence="1 3">Belongs to the short-chain dehydrogenases/reductases (SDR) family.</text>
</comment>
<dbReference type="GO" id="GO:0016491">
    <property type="term" value="F:oxidoreductase activity"/>
    <property type="evidence" value="ECO:0007669"/>
    <property type="project" value="UniProtKB-KW"/>
</dbReference>
<reference evidence="5" key="1">
    <citation type="submission" date="2015-07" db="EMBL/GenBank/DDBJ databases">
        <authorList>
            <person name="Rodrigo-Torres Lidia"/>
            <person name="Arahal R.David."/>
        </authorList>
    </citation>
    <scope>NUCLEOTIDE SEQUENCE [LARGE SCALE GENOMIC DNA]</scope>
    <source>
        <strain evidence="5">CECT 5112</strain>
    </source>
</reference>
<organism evidence="4 5">
    <name type="scientific">Roseibium alexandrii</name>
    <dbReference type="NCBI Taxonomy" id="388408"/>
    <lineage>
        <taxon>Bacteria</taxon>
        <taxon>Pseudomonadati</taxon>
        <taxon>Pseudomonadota</taxon>
        <taxon>Alphaproteobacteria</taxon>
        <taxon>Hyphomicrobiales</taxon>
        <taxon>Stappiaceae</taxon>
        <taxon>Roseibium</taxon>
    </lineage>
</organism>
<dbReference type="Pfam" id="PF00106">
    <property type="entry name" value="adh_short"/>
    <property type="match status" value="1"/>
</dbReference>
<dbReference type="PRINTS" id="PR00080">
    <property type="entry name" value="SDRFAMILY"/>
</dbReference>
<dbReference type="OrthoDB" id="9810734at2"/>
<dbReference type="RefSeq" id="WP_055672185.1">
    <property type="nucleotide sequence ID" value="NZ_CXWD01000009.1"/>
</dbReference>
<dbReference type="PANTHER" id="PTHR44196:SF1">
    <property type="entry name" value="DEHYDROGENASE_REDUCTASE SDR FAMILY MEMBER 7B"/>
    <property type="match status" value="1"/>
</dbReference>
<dbReference type="PROSITE" id="PS00061">
    <property type="entry name" value="ADH_SHORT"/>
    <property type="match status" value="1"/>
</dbReference>
<dbReference type="EC" id="1.-.-.-" evidence="4"/>
<evidence type="ECO:0000313" key="5">
    <source>
        <dbReference type="Proteomes" id="UP000053235"/>
    </source>
</evidence>
<keyword evidence="5" id="KW-1185">Reference proteome</keyword>
<gene>
    <name evidence="4" type="ORF">LAX5112_02601</name>
</gene>
<keyword evidence="2 4" id="KW-0560">Oxidoreductase</keyword>
<name>A0A0M7A6R3_9HYPH</name>
<evidence type="ECO:0000256" key="1">
    <source>
        <dbReference type="ARBA" id="ARBA00006484"/>
    </source>
</evidence>
<dbReference type="STRING" id="388408.LAX5112_02601"/>
<evidence type="ECO:0000256" key="3">
    <source>
        <dbReference type="RuleBase" id="RU000363"/>
    </source>
</evidence>
<dbReference type="SUPFAM" id="SSF51735">
    <property type="entry name" value="NAD(P)-binding Rossmann-fold domains"/>
    <property type="match status" value="1"/>
</dbReference>
<dbReference type="AlphaFoldDB" id="A0A0M7A6R3"/>
<dbReference type="PRINTS" id="PR00081">
    <property type="entry name" value="GDHRDH"/>
</dbReference>
<accession>A0A0M7A6R3</accession>
<proteinExistence type="inferred from homology"/>
<dbReference type="InterPro" id="IPR002347">
    <property type="entry name" value="SDR_fam"/>
</dbReference>